<dbReference type="InterPro" id="IPR000917">
    <property type="entry name" value="Sulfatase_N"/>
</dbReference>
<evidence type="ECO:0000259" key="2">
    <source>
        <dbReference type="Pfam" id="PF00884"/>
    </source>
</evidence>
<gene>
    <name evidence="3" type="ORF">UT30_C0014G0006</name>
</gene>
<protein>
    <recommendedName>
        <fullName evidence="2">Sulfatase N-terminal domain-containing protein</fullName>
    </recommendedName>
</protein>
<evidence type="ECO:0000313" key="4">
    <source>
        <dbReference type="Proteomes" id="UP000033935"/>
    </source>
</evidence>
<feature type="transmembrane region" description="Helical" evidence="1">
    <location>
        <begin position="126"/>
        <end position="149"/>
    </location>
</feature>
<accession>A0A0G0MLG8</accession>
<feature type="transmembrane region" description="Helical" evidence="1">
    <location>
        <begin position="97"/>
        <end position="114"/>
    </location>
</feature>
<reference evidence="3 4" key="1">
    <citation type="journal article" date="2015" name="Nature">
        <title>rRNA introns, odd ribosomes, and small enigmatic genomes across a large radiation of phyla.</title>
        <authorList>
            <person name="Brown C.T."/>
            <person name="Hug L.A."/>
            <person name="Thomas B.C."/>
            <person name="Sharon I."/>
            <person name="Castelle C.J."/>
            <person name="Singh A."/>
            <person name="Wilkins M.J."/>
            <person name="Williams K.H."/>
            <person name="Banfield J.F."/>
        </authorList>
    </citation>
    <scope>NUCLEOTIDE SEQUENCE [LARGE SCALE GENOMIC DNA]</scope>
</reference>
<keyword evidence="1" id="KW-0812">Transmembrane</keyword>
<feature type="transmembrane region" description="Helical" evidence="1">
    <location>
        <begin position="62"/>
        <end position="85"/>
    </location>
</feature>
<feature type="transmembrane region" description="Helical" evidence="1">
    <location>
        <begin position="36"/>
        <end position="55"/>
    </location>
</feature>
<evidence type="ECO:0000256" key="1">
    <source>
        <dbReference type="SAM" id="Phobius"/>
    </source>
</evidence>
<comment type="caution">
    <text evidence="3">The sequence shown here is derived from an EMBL/GenBank/DDBJ whole genome shotgun (WGS) entry which is preliminary data.</text>
</comment>
<organism evidence="3 4">
    <name type="scientific">Candidatus Uhrbacteria bacterium GW2011_GWF2_39_13</name>
    <dbReference type="NCBI Taxonomy" id="1618995"/>
    <lineage>
        <taxon>Bacteria</taxon>
        <taxon>Candidatus Uhriibacteriota</taxon>
    </lineage>
</organism>
<dbReference type="EMBL" id="LBWG01000014">
    <property type="protein sequence ID" value="KKR03998.1"/>
    <property type="molecule type" value="Genomic_DNA"/>
</dbReference>
<proteinExistence type="predicted"/>
<dbReference type="Pfam" id="PF00884">
    <property type="entry name" value="Sulfatase"/>
    <property type="match status" value="1"/>
</dbReference>
<dbReference type="Gene3D" id="3.40.720.10">
    <property type="entry name" value="Alkaline Phosphatase, subunit A"/>
    <property type="match status" value="1"/>
</dbReference>
<feature type="domain" description="Sulfatase N-terminal" evidence="2">
    <location>
        <begin position="183"/>
        <end position="425"/>
    </location>
</feature>
<sequence length="518" mass="59057">MLKKYPFHSFLIGLFPVIFLFAENVGQTDCADVLLPLVVMELVVGVLLLVVYLILKNWAASGIYVSMLAVWFCSYGCFYNISIGLTLNNVVLGRERWLLPIWGLLFVFGLVCLIKFHRRIPDFNKALNVVISALTGLLLLKTGMSYYILHGNGNSVHREIRSQRHHLAVNEPNDIKSMYLPSIYYIILDSYSASSVLKDEYDYDNISFISYLKENRFYVAENSHSNYAFTFLSLCSSLNLDYLNVIFDLNGRKGNDYSDIKRSIEYNSIAEYLSQRGYETVKLGSWWSPTATGKGKTWRADCIATEFNIALLKMTILRPFVEQMISPLLRHGVISVFDRIAELAQSDKPHFVFAHIICPHPPYIFGENGEEIGLLQSAAMSLQPKVSYLNQVKYINKKVEALVDTLLKDSNSPPIIVLQADHGSGYIFRPMHNRSVPDDTERDVKFLKAQFKILNAYYLPGGGGKYLYDSISPVNTFRVILNAYFGEHLDLLPDRNYYSTFVTPFSFMDATDKIKNDY</sequence>
<dbReference type="InterPro" id="IPR017850">
    <property type="entry name" value="Alkaline_phosphatase_core_sf"/>
</dbReference>
<dbReference type="SUPFAM" id="SSF53649">
    <property type="entry name" value="Alkaline phosphatase-like"/>
    <property type="match status" value="1"/>
</dbReference>
<dbReference type="Proteomes" id="UP000033935">
    <property type="component" value="Unassembled WGS sequence"/>
</dbReference>
<name>A0A0G0MLG8_9BACT</name>
<evidence type="ECO:0000313" key="3">
    <source>
        <dbReference type="EMBL" id="KKR03998.1"/>
    </source>
</evidence>
<keyword evidence="1" id="KW-0472">Membrane</keyword>
<keyword evidence="1" id="KW-1133">Transmembrane helix</keyword>
<dbReference type="AlphaFoldDB" id="A0A0G0MLG8"/>